<evidence type="ECO:0000313" key="1">
    <source>
        <dbReference type="EMBL" id="QHT24926.1"/>
    </source>
</evidence>
<reference evidence="1" key="1">
    <citation type="journal article" date="2020" name="Nature">
        <title>Giant virus diversity and host interactions through global metagenomics.</title>
        <authorList>
            <person name="Schulz F."/>
            <person name="Roux S."/>
            <person name="Paez-Espino D."/>
            <person name="Jungbluth S."/>
            <person name="Walsh D.A."/>
            <person name="Denef V.J."/>
            <person name="McMahon K.D."/>
            <person name="Konstantinidis K.T."/>
            <person name="Eloe-Fadrosh E.A."/>
            <person name="Kyrpides N.C."/>
            <person name="Woyke T."/>
        </authorList>
    </citation>
    <scope>NUCLEOTIDE SEQUENCE</scope>
    <source>
        <strain evidence="1">GVMAG-M-3300023179-150</strain>
    </source>
</reference>
<dbReference type="AlphaFoldDB" id="A0A6C0E6X4"/>
<organism evidence="1">
    <name type="scientific">viral metagenome</name>
    <dbReference type="NCBI Taxonomy" id="1070528"/>
    <lineage>
        <taxon>unclassified sequences</taxon>
        <taxon>metagenomes</taxon>
        <taxon>organismal metagenomes</taxon>
    </lineage>
</organism>
<protein>
    <submittedName>
        <fullName evidence="1">Uncharacterized protein</fullName>
    </submittedName>
</protein>
<proteinExistence type="predicted"/>
<name>A0A6C0E6X4_9ZZZZ</name>
<sequence length="73" mass="8677">MTKITIPDEKLLKTDPSSYWKVLVDQFIETLDQKSKDNFILAANKFASEAPHLYIKDIPWFKDWFKQNKNSEK</sequence>
<accession>A0A6C0E6X4</accession>
<dbReference type="EMBL" id="MN739751">
    <property type="protein sequence ID" value="QHT24926.1"/>
    <property type="molecule type" value="Genomic_DNA"/>
</dbReference>